<dbReference type="InterPro" id="IPR036380">
    <property type="entry name" value="Isochorismatase-like_sf"/>
</dbReference>
<dbReference type="Gene3D" id="3.40.50.850">
    <property type="entry name" value="Isochorismatase-like"/>
    <property type="match status" value="1"/>
</dbReference>
<reference evidence="3 4" key="1">
    <citation type="submission" date="2022-12" db="EMBL/GenBank/DDBJ databases">
        <title>Hymenobacter canadensis sp. nov. isolated from lake water of the Cambridge Bay, Canada.</title>
        <authorList>
            <person name="Kim W.H."/>
            <person name="Lee Y.M."/>
        </authorList>
    </citation>
    <scope>NUCLEOTIDE SEQUENCE [LARGE SCALE GENOMIC DNA]</scope>
    <source>
        <strain evidence="3 4">PAMC 29467</strain>
        <plasmid evidence="3 4">unnamed1</plasmid>
    </source>
</reference>
<dbReference type="RefSeq" id="WP_269561998.1">
    <property type="nucleotide sequence ID" value="NZ_CP114768.1"/>
</dbReference>
<geneLocation type="plasmid" evidence="3 4">
    <name>unnamed1</name>
</geneLocation>
<dbReference type="InterPro" id="IPR000868">
    <property type="entry name" value="Isochorismatase-like_dom"/>
</dbReference>
<evidence type="ECO:0000313" key="4">
    <source>
        <dbReference type="Proteomes" id="UP001211005"/>
    </source>
</evidence>
<accession>A0ABY7LVN8</accession>
<dbReference type="GO" id="GO:0016787">
    <property type="term" value="F:hydrolase activity"/>
    <property type="evidence" value="ECO:0007669"/>
    <property type="project" value="UniProtKB-KW"/>
</dbReference>
<sequence>MSKALIIVDVQNDYFANGAMELVGALQASENVKLVLAKFREENQPIVHVHHLGVSPDATFFLPGTEGAEIHANVKPLTGEKMVVKYYPNSFRETDLLEHLQGLAVKEIVVTGMMTHMCIDATTRAARDMGFACTVIGDACATRDLAVNGAHVKAADVQTAFLAALSGFYAKVQNTQEYLAAEGLTA</sequence>
<dbReference type="CDD" id="cd01014">
    <property type="entry name" value="nicotinamidase_related"/>
    <property type="match status" value="1"/>
</dbReference>
<dbReference type="Pfam" id="PF00857">
    <property type="entry name" value="Isochorismatase"/>
    <property type="match status" value="1"/>
</dbReference>
<feature type="domain" description="Isochorismatase-like" evidence="2">
    <location>
        <begin position="4"/>
        <end position="146"/>
    </location>
</feature>
<dbReference type="Proteomes" id="UP001211005">
    <property type="component" value="Plasmid unnamed1"/>
</dbReference>
<keyword evidence="1 3" id="KW-0378">Hydrolase</keyword>
<dbReference type="PANTHER" id="PTHR43540:SF1">
    <property type="entry name" value="ISOCHORISMATASE HYDROLASE"/>
    <property type="match status" value="1"/>
</dbReference>
<gene>
    <name evidence="3" type="ORF">O3303_20580</name>
</gene>
<keyword evidence="3" id="KW-0614">Plasmid</keyword>
<dbReference type="EMBL" id="CP114768">
    <property type="protein sequence ID" value="WBA43964.1"/>
    <property type="molecule type" value="Genomic_DNA"/>
</dbReference>
<evidence type="ECO:0000313" key="3">
    <source>
        <dbReference type="EMBL" id="WBA43964.1"/>
    </source>
</evidence>
<name>A0ABY7LVN8_9BACT</name>
<evidence type="ECO:0000259" key="2">
    <source>
        <dbReference type="Pfam" id="PF00857"/>
    </source>
</evidence>
<keyword evidence="4" id="KW-1185">Reference proteome</keyword>
<proteinExistence type="predicted"/>
<organism evidence="3 4">
    <name type="scientific">Hymenobacter canadensis</name>
    <dbReference type="NCBI Taxonomy" id="2999067"/>
    <lineage>
        <taxon>Bacteria</taxon>
        <taxon>Pseudomonadati</taxon>
        <taxon>Bacteroidota</taxon>
        <taxon>Cytophagia</taxon>
        <taxon>Cytophagales</taxon>
        <taxon>Hymenobacteraceae</taxon>
        <taxon>Hymenobacter</taxon>
    </lineage>
</organism>
<dbReference type="SUPFAM" id="SSF52499">
    <property type="entry name" value="Isochorismatase-like hydrolases"/>
    <property type="match status" value="1"/>
</dbReference>
<dbReference type="InterPro" id="IPR050272">
    <property type="entry name" value="Isochorismatase-like_hydrls"/>
</dbReference>
<dbReference type="PANTHER" id="PTHR43540">
    <property type="entry name" value="PEROXYUREIDOACRYLATE/UREIDOACRYLATE AMIDOHYDROLASE-RELATED"/>
    <property type="match status" value="1"/>
</dbReference>
<protein>
    <submittedName>
        <fullName evidence="3">Cysteine hydrolase family protein</fullName>
    </submittedName>
</protein>
<evidence type="ECO:0000256" key="1">
    <source>
        <dbReference type="ARBA" id="ARBA00022801"/>
    </source>
</evidence>